<dbReference type="EMBL" id="OW152839">
    <property type="protein sequence ID" value="CAH2060946.1"/>
    <property type="molecule type" value="Genomic_DNA"/>
</dbReference>
<keyword evidence="2" id="KW-1185">Reference proteome</keyword>
<protein>
    <submittedName>
        <fullName evidence="1">Uncharacterized protein</fullName>
    </submittedName>
</protein>
<accession>A0ABN8IPW3</accession>
<organism evidence="1 2">
    <name type="scientific">Iphiclides podalirius</name>
    <name type="common">scarce swallowtail</name>
    <dbReference type="NCBI Taxonomy" id="110791"/>
    <lineage>
        <taxon>Eukaryota</taxon>
        <taxon>Metazoa</taxon>
        <taxon>Ecdysozoa</taxon>
        <taxon>Arthropoda</taxon>
        <taxon>Hexapoda</taxon>
        <taxon>Insecta</taxon>
        <taxon>Pterygota</taxon>
        <taxon>Neoptera</taxon>
        <taxon>Endopterygota</taxon>
        <taxon>Lepidoptera</taxon>
        <taxon>Glossata</taxon>
        <taxon>Ditrysia</taxon>
        <taxon>Papilionoidea</taxon>
        <taxon>Papilionidae</taxon>
        <taxon>Papilioninae</taxon>
        <taxon>Iphiclides</taxon>
    </lineage>
</organism>
<evidence type="ECO:0000313" key="1">
    <source>
        <dbReference type="EMBL" id="CAH2060946.1"/>
    </source>
</evidence>
<sequence length="128" mass="14408">MLGARSARVTSCEIKAARINEELQIYRVGASERKITDTSARSDGPITTEKLSLHAVRPARTLARRTKVTRAHTSVRVCERAGLNDAPIVELKSFRATRTEFCKARIRRTARRVHITVSAALRNREQCH</sequence>
<proteinExistence type="predicted"/>
<name>A0ABN8IPW3_9NEOP</name>
<gene>
    <name evidence="1" type="ORF">IPOD504_LOCUS11246</name>
</gene>
<feature type="non-terminal residue" evidence="1">
    <location>
        <position position="128"/>
    </location>
</feature>
<dbReference type="Proteomes" id="UP000837857">
    <property type="component" value="Chromosome 27"/>
</dbReference>
<reference evidence="1" key="1">
    <citation type="submission" date="2022-03" db="EMBL/GenBank/DDBJ databases">
        <authorList>
            <person name="Martin H S."/>
        </authorList>
    </citation>
    <scope>NUCLEOTIDE SEQUENCE</scope>
</reference>
<evidence type="ECO:0000313" key="2">
    <source>
        <dbReference type="Proteomes" id="UP000837857"/>
    </source>
</evidence>